<dbReference type="EMBL" id="AC002376">
    <property type="protein sequence ID" value="AAB80638.1"/>
    <property type="molecule type" value="Genomic_DNA"/>
</dbReference>
<dbReference type="PANTHER" id="PTHR46765:SF1">
    <property type="entry name" value="P-LOOP CONTAINING NUCLEOSIDE TRIPHOSPHATE HYDROLASES SUPERFAMILY PROTEIN"/>
    <property type="match status" value="1"/>
</dbReference>
<sequence>MEGMKARSFALSALAEYTECDIRSCLNTLQFLYKKKETINVPSDKLRPAFFLFQIDIGSQVVGRKDMSKSLFDIWKEIFTTRKMKRERSNDASGSGAKNFDFLHSLVSSRGDYDLIFDGIHENILQLHYHDPVMDKTISCLDGLGTSDLLHRYIMRTQQMPLYERQHSKRPFLLVLLNIKCTRCRTLLVEKQESLRSWHHKIPPYIGRHLSIKSFVEDSISPLLHILSPPTLRPVASHLLSDRQKEQLAGLVMLMCSYSLTYKNVKSDPVLSSLREDAASDALVLALDPHLFDFINFKLPEDLDCLIFKNMLKTQVEKQKILQASGGKSGILNKPEIKKINQDLAKKTNAAANESQRTPVTSKPPSVSVGTATTSKPNSSDVKKASRNALNFFDRFRKSRKDYEDPEDVQNRATAKRDSRPLLFKFNEVCHNLRDIATNQKLL</sequence>
<reference key="3">
    <citation type="journal article" date="2000" name="Nature">
        <title>Sequence and analysis of chromosome 1 of the plant Arabidopsis thaliana.</title>
        <authorList>
            <person name="Theologis A."/>
            <person name="Ecker J.R."/>
            <person name="Palm C.J."/>
            <person name="Federspiel N.A."/>
            <person name="Kaul S."/>
            <person name="White O."/>
            <person name="Alonso J."/>
            <person name="Altafi H."/>
            <person name="Araujo R."/>
            <person name="Bowman C.L."/>
            <person name="Brooks S.Y."/>
            <person name="Buehler E."/>
            <person name="Chan A."/>
            <person name="Chao Q."/>
            <person name="Chen H."/>
            <person name="Cheuk R.F."/>
            <person name="Chin C.W."/>
            <person name="Chung M.K."/>
            <person name="Conn L."/>
            <person name="Conway A.B."/>
            <person name="Conway A.R."/>
            <person name="Creasy T.H."/>
            <person name="Dewar K."/>
            <person name="Dunn P."/>
            <person name="Etgu P."/>
            <person name="Feldblyum T.V."/>
            <person name="Feng J."/>
            <person name="Fong B."/>
            <person name="Fujii C.Y."/>
            <person name="Gill J.E."/>
            <person name="Goldsmith A.D."/>
            <person name="Haas B."/>
            <person name="Hansen N.F."/>
            <person name="Hughes B."/>
            <person name="Huizar L."/>
            <person name="Hunter J.L."/>
            <person name="Jenkins J."/>
            <person name="Johnson-Hopson C."/>
            <person name="Khan S."/>
            <person name="Khaykin E."/>
            <person name="Kim C.J."/>
            <person name="Koo H.L."/>
            <person name="Kremenetskaia I."/>
            <person name="Kurtz D.B."/>
            <person name="Kwan A."/>
            <person name="Lam B."/>
            <person name="Langin-Hooper S."/>
            <person name="Lee A."/>
            <person name="Lee J.M."/>
            <person name="Lenz C.A."/>
            <person name="Li J.H."/>
            <person name="Li Y."/>
            <person name="Lin X."/>
            <person name="Liu S.X."/>
            <person name="Liu Z.A."/>
            <person name="Luros J.S."/>
            <person name="Maiti R."/>
            <person name="Marziali A."/>
            <person name="Militscher J."/>
            <person name="Miranda M."/>
            <person name="Nguyen M."/>
            <person name="Nierman W.C."/>
            <person name="Osborne B.I."/>
            <person name="Pai G."/>
            <person name="Peterson J."/>
            <person name="Pham P.K."/>
            <person name="Rizzo M."/>
            <person name="Rooney T."/>
            <person name="Rowley D."/>
            <person name="Sakano H."/>
            <person name="Salzberg S.L."/>
            <person name="Schwartz J.R."/>
            <person name="Shinn P."/>
            <person name="Southwick A.M."/>
            <person name="Sun H."/>
            <person name="Tallon L.J."/>
            <person name="Tambunga G."/>
            <person name="Toriumi M.J."/>
            <person name="Town C.D."/>
            <person name="Utterback T."/>
            <person name="Van Aken S."/>
            <person name="Vaysberg M."/>
            <person name="Vysotskaia V.S."/>
            <person name="Walker M."/>
            <person name="Wu D."/>
            <person name="Yu G."/>
            <person name="Fraser C.M."/>
            <person name="Venter J.C."/>
            <person name="Davis R.W."/>
        </authorList>
    </citation>
    <scope>NUCLEOTIDE SEQUENCE [LARGE SCALE GENOMIC DNA]</scope>
    <source>
        <strain>cv. Columbia</strain>
    </source>
</reference>
<keyword evidence="6" id="KW-0131">Cell cycle</keyword>
<evidence type="ECO:0000313" key="8">
    <source>
        <dbReference type="EMBL" id="AAB80638.1"/>
    </source>
</evidence>
<dbReference type="PANTHER" id="PTHR46765">
    <property type="entry name" value="P-LOOP CONTAINING NUCLEOSIDE TRIPHOSPHATE HYDROLASES SUPERFAMILY PROTEIN"/>
    <property type="match status" value="1"/>
</dbReference>
<dbReference type="InterPro" id="IPR047854">
    <property type="entry name" value="RFC_lid"/>
</dbReference>
<proteinExistence type="predicted"/>
<dbReference type="PIR" id="B86180">
    <property type="entry name" value="B86180"/>
</dbReference>
<keyword evidence="4" id="KW-0238">DNA-binding</keyword>
<dbReference type="CDD" id="cd18140">
    <property type="entry name" value="HLD_clamp_RFC"/>
    <property type="match status" value="1"/>
</dbReference>
<keyword evidence="5" id="KW-0539">Nucleus</keyword>
<accession>O23013</accession>
<reference evidence="8" key="2">
    <citation type="submission" date="1997-10" db="EMBL/GenBank/DDBJ databases">
        <authorList>
            <person name="Theologis"/>
        </authorList>
    </citation>
    <scope>NUCLEOTIDE SEQUENCE</scope>
</reference>
<feature type="region of interest" description="Disordered" evidence="7">
    <location>
        <begin position="348"/>
        <end position="384"/>
    </location>
</feature>
<dbReference type="GO" id="GO:0005524">
    <property type="term" value="F:ATP binding"/>
    <property type="evidence" value="ECO:0007669"/>
    <property type="project" value="UniProtKB-KW"/>
</dbReference>
<gene>
    <name evidence="8" type="primary">T1G11.3</name>
</gene>
<evidence type="ECO:0000256" key="7">
    <source>
        <dbReference type="SAM" id="MobiDB-lite"/>
    </source>
</evidence>
<evidence type="ECO:0000256" key="2">
    <source>
        <dbReference type="ARBA" id="ARBA00022741"/>
    </source>
</evidence>
<feature type="compositionally biased region" description="Polar residues" evidence="7">
    <location>
        <begin position="350"/>
        <end position="380"/>
    </location>
</feature>
<protein>
    <submittedName>
        <fullName evidence="8">T1G11.3</fullName>
    </submittedName>
</protein>
<dbReference type="GO" id="GO:0005634">
    <property type="term" value="C:nucleus"/>
    <property type="evidence" value="ECO:0007669"/>
    <property type="project" value="UniProtKB-SubCell"/>
</dbReference>
<dbReference type="GO" id="GO:0003677">
    <property type="term" value="F:DNA binding"/>
    <property type="evidence" value="ECO:0007669"/>
    <property type="project" value="UniProtKB-KW"/>
</dbReference>
<keyword evidence="2" id="KW-0547">Nucleotide-binding</keyword>
<reference evidence="8" key="1">
    <citation type="submission" date="1997-08" db="EMBL/GenBank/DDBJ databases">
        <title>The sequence of BAC T1G11 from Arabidopsis thaliana chromosome 1.</title>
        <authorList>
            <person name="Osborne B.I."/>
            <person name="Vysotskaia V.S."/>
            <person name="Toriumi M."/>
            <person name="Yu G."/>
            <person name="Oji O."/>
            <person name="Liu S."/>
            <person name="Li J."/>
            <person name="Hoang L."/>
            <person name="Buehler E."/>
            <person name="Conway A.B."/>
            <person name="Conway A.R."/>
            <person name="Dewar K."/>
            <person name="Feng J."/>
            <person name="Kim C."/>
            <person name="Kurtz D."/>
            <person name="Li Y."/>
            <person name="Shinn P."/>
            <person name="Sun H."/>
            <person name="Davis R.W."/>
            <person name="Ecker J.R."/>
            <person name="Federspiel N.A."/>
            <person name="Theologis A."/>
        </authorList>
    </citation>
    <scope>NUCLEOTIDE SEQUENCE</scope>
</reference>
<evidence type="ECO:0000256" key="4">
    <source>
        <dbReference type="ARBA" id="ARBA00023125"/>
    </source>
</evidence>
<evidence type="ECO:0000256" key="6">
    <source>
        <dbReference type="ARBA" id="ARBA00023306"/>
    </source>
</evidence>
<organism evidence="8">
    <name type="scientific">Arabidopsis thaliana</name>
    <name type="common">Mouse-ear cress</name>
    <dbReference type="NCBI Taxonomy" id="3702"/>
    <lineage>
        <taxon>Eukaryota</taxon>
        <taxon>Viridiplantae</taxon>
        <taxon>Streptophyta</taxon>
        <taxon>Embryophyta</taxon>
        <taxon>Tracheophyta</taxon>
        <taxon>Spermatophyta</taxon>
        <taxon>Magnoliopsida</taxon>
        <taxon>eudicotyledons</taxon>
        <taxon>Gunneridae</taxon>
        <taxon>Pentapetalae</taxon>
        <taxon>rosids</taxon>
        <taxon>malvids</taxon>
        <taxon>Brassicales</taxon>
        <taxon>Brassicaceae</taxon>
        <taxon>Camelineae</taxon>
        <taxon>Arabidopsis</taxon>
    </lineage>
</organism>
<evidence type="ECO:0000256" key="5">
    <source>
        <dbReference type="ARBA" id="ARBA00023242"/>
    </source>
</evidence>
<evidence type="ECO:0000256" key="1">
    <source>
        <dbReference type="ARBA" id="ARBA00004123"/>
    </source>
</evidence>
<dbReference type="AlphaFoldDB" id="O23013"/>
<dbReference type="ExpressionAtlas" id="O23013">
    <property type="expression patterns" value="baseline and differential"/>
</dbReference>
<name>O23013_ARATH</name>
<comment type="subcellular location">
    <subcellularLocation>
        <location evidence="1">Nucleus</location>
    </subcellularLocation>
</comment>
<dbReference type="Gene3D" id="1.10.8.60">
    <property type="match status" value="1"/>
</dbReference>
<evidence type="ECO:0000256" key="3">
    <source>
        <dbReference type="ARBA" id="ARBA00022840"/>
    </source>
</evidence>
<keyword evidence="3" id="KW-0067">ATP-binding</keyword>
<dbReference type="InterPro" id="IPR053016">
    <property type="entry name" value="CTF18-RFC_complex"/>
</dbReference>